<dbReference type="GO" id="GO:0007018">
    <property type="term" value="P:microtubule-based movement"/>
    <property type="evidence" value="ECO:0007669"/>
    <property type="project" value="InterPro"/>
</dbReference>
<comment type="caution">
    <text evidence="17">The sequence shown here is derived from an EMBL/GenBank/DDBJ whole genome shotgun (WGS) entry which is preliminary data.</text>
</comment>
<comment type="similarity">
    <text evidence="12">Belongs to the TRAFAC class myosin-kinesin ATPase superfamily. Kinesin family. KIN-5/BimC subfamily.</text>
</comment>
<dbReference type="InterPro" id="IPR001752">
    <property type="entry name" value="Kinesin_motor_dom"/>
</dbReference>
<dbReference type="PANTHER" id="PTHR47970:SF12">
    <property type="entry name" value="KINESIN FAMILY MEMBER 11"/>
    <property type="match status" value="1"/>
</dbReference>
<keyword evidence="10" id="KW-0206">Cytoskeleton</keyword>
<dbReference type="Gene3D" id="3.40.850.10">
    <property type="entry name" value="Kinesin motor domain"/>
    <property type="match status" value="1"/>
</dbReference>
<evidence type="ECO:0000256" key="6">
    <source>
        <dbReference type="ARBA" id="ARBA00022776"/>
    </source>
</evidence>
<dbReference type="PRINTS" id="PR00380">
    <property type="entry name" value="KINESINHEAVY"/>
</dbReference>
<feature type="region of interest" description="Disordered" evidence="15">
    <location>
        <begin position="1604"/>
        <end position="1673"/>
    </location>
</feature>
<feature type="compositionally biased region" description="Acidic residues" evidence="15">
    <location>
        <begin position="1629"/>
        <end position="1641"/>
    </location>
</feature>
<dbReference type="InterPro" id="IPR027417">
    <property type="entry name" value="P-loop_NTPase"/>
</dbReference>
<evidence type="ECO:0000256" key="3">
    <source>
        <dbReference type="ARBA" id="ARBA00022618"/>
    </source>
</evidence>
<feature type="region of interest" description="Disordered" evidence="15">
    <location>
        <begin position="1756"/>
        <end position="1777"/>
    </location>
</feature>
<feature type="compositionally biased region" description="Acidic residues" evidence="15">
    <location>
        <begin position="326"/>
        <end position="342"/>
    </location>
</feature>
<accession>A0A8H4VFS9</accession>
<evidence type="ECO:0000256" key="2">
    <source>
        <dbReference type="ARBA" id="ARBA00022490"/>
    </source>
</evidence>
<sequence>MSLFTAQLHPGRALGFLALGASLHDVLTRLKAEPQRFPKLEVVFSSERPVTEPVCVVLPHNGIRLRFDGSEQRLRLIEVTDFTKNHITFKDRDLLKPAANGVTATGTPSSTALGPSFRHIYHRVLGPTYAGEFIPPRSGGGDGIYVLSYPGVAFNFALAEAAYSPDKDVVTLLAAASSQAATSMAVFSGDSWSEARPSLWTGPLPNVRLPSSVVASGGGGVRSRDSYPDEVSLVKLRGGGRIDMLRKWTGSGPVFRLQLGETTPQDLVMALGPPSAIYRKNDQKMVIHTMRAAPVDGARVSASVAVKTGDAELTDTDQSSMNTASDESDEAAAGDGVNEDGDDHGGGTGDGSPAGECFYNYFYLGFDVLLSTPTPGKANLGTSSGIKNQHSDRLVAKKLVLHGNIPGCYEFNRHRRCRWELRPEGGGETDDDAIADSETEFKTIEERLARHWGSDAARHRGMVLNRGWGDSPGSSCEFLGGWEESGGGRRAEAGGGGDSTTTLYGFPGLVFEVLRNGFVNTLSLFVCVITAIFLLLFSISASASGSSQDSNPVSVSCVAVSVATGLEDDQLIPVVAVASRRQQTRPDREAAGRRAVPSMRSGATGRGGGRTGVMRAPSTAAVRPSTSSAGAVRSVSSSSARQGGGSPRAKRKERESSTEAGAAIEGSNINVVVRCRGRSEREVREGSPVVLRTDGVKGKVVELSTGAHALSNKTYSFDRVFSAAADQNMVFDDVVKPILDDMLAGYNCTVFAYGQTGTGKTYTMSGDMEETTPGMVSEEAGIIPRALQHLFNRLELGEAESCVKCSFIELYNEELRDLLAAEETRLKMFDDAARKTTVIQGMEERHIADAAQGLRVLRQGSVRRQVAATKCNDLSSRGHTVFTVTAYVKGEGDDDVVAAGKLNLVDLAGSENIQRSGAEKLRAAEAGLINKSLLTLGRVINALVDGGAHIPYRESKLTRLLQDSLGGRTKTCIIATVSPARSNLEETMSTLDYAFRAKNIRNRPQLNAPLNKKMLLRDFAAEIERLKADLIATRQRNGVYLAIDAYDDMTAQSESRRIVVDEQAAKIETLESNLRNKVQDLFSMTSAFMGLRRDHDATKQQLDETRGLLDRADIVVAATKASLARETQRRLAHAETEERLAAMGGELVDTLRRTVGDVDGLHAKVRRRSDLHALNRSAWADGQAHVASITAAVERRLDDFRQAHLRHVASVGDRLDGLVADQLRGLDATRALLDGHVVALDESSRLGRELRQRASEDEAALLDAVADVRDSLKMHLAESLKVVSRAAEAISADVLHDMTTFHATLHDSYSSLGKDFKSIFDDLVRHMTAQRSEADGLRRQLQTAAAAAALQNASAAARIQEALDEERRQAAEERQKLTAQVTSLLAAQGEAHEARMTERACMLHRAVADCGASLEAAASQHGRGMDAWDEREARLLEEVRRSRDQVKAKLKDDWAAAGEQSAAMQKTARAVHAETSRVVDEQVDGLDAQMELLDRLVARARTEKTTHDSERTQAALVQAQAVEQSAAMVATQLQAVADDVRDSGEEIAAETERLAEEVEPLDELVRKPLEDLRFGLGGLALKEYQPTGKTPQKVVYTFPTALPRTEAIEEDEGEEDEVMMEGRGSIGGEDLDDEVDDEDGHDDSHIDLHLDLLLPHPPPPPPPPPPPTQQDRRPSIVLASNSLLLPPTSAPPQPTRSQFLLLNNSIVNNSDRGRGWRNKVIGISTSPHAPLCRPAQEAYAVVGQGEDAGGEGECAAFGGGGGEEEESEVELTVMASS</sequence>
<evidence type="ECO:0000256" key="13">
    <source>
        <dbReference type="PROSITE-ProRule" id="PRU00283"/>
    </source>
</evidence>
<feature type="compositionally biased region" description="Low complexity" evidence="15">
    <location>
        <begin position="625"/>
        <end position="641"/>
    </location>
</feature>
<gene>
    <name evidence="17" type="ORF">GQ602_002677</name>
</gene>
<feature type="binding site" evidence="13">
    <location>
        <begin position="754"/>
        <end position="761"/>
    </location>
    <ligand>
        <name>ATP</name>
        <dbReference type="ChEBI" id="CHEBI:30616"/>
    </ligand>
</feature>
<keyword evidence="3" id="KW-0132">Cell division</keyword>
<dbReference type="PANTHER" id="PTHR47970">
    <property type="entry name" value="KINESIN-LIKE PROTEIN KIF11"/>
    <property type="match status" value="1"/>
</dbReference>
<dbReference type="InterPro" id="IPR036961">
    <property type="entry name" value="Kinesin_motor_dom_sf"/>
</dbReference>
<feature type="compositionally biased region" description="Acidic residues" evidence="15">
    <location>
        <begin position="1608"/>
        <end position="1619"/>
    </location>
</feature>
<evidence type="ECO:0000256" key="12">
    <source>
        <dbReference type="ARBA" id="ARBA00034704"/>
    </source>
</evidence>
<dbReference type="GO" id="GO:0051301">
    <property type="term" value="P:cell division"/>
    <property type="evidence" value="ECO:0007669"/>
    <property type="project" value="UniProtKB-KW"/>
</dbReference>
<dbReference type="GO" id="GO:0005876">
    <property type="term" value="C:spindle microtubule"/>
    <property type="evidence" value="ECO:0007669"/>
    <property type="project" value="TreeGrafter"/>
</dbReference>
<keyword evidence="6" id="KW-0498">Mitosis</keyword>
<reference evidence="17 18" key="1">
    <citation type="journal article" date="2020" name="G3 (Bethesda)">
        <title>Genetic Underpinnings of Host Manipulation by Ophiocordyceps as Revealed by Comparative Transcriptomics.</title>
        <authorList>
            <person name="Will I."/>
            <person name="Das B."/>
            <person name="Trinh T."/>
            <person name="Brachmann A."/>
            <person name="Ohm R.A."/>
            <person name="de Bekker C."/>
        </authorList>
    </citation>
    <scope>NUCLEOTIDE SEQUENCE [LARGE SCALE GENOMIC DNA]</scope>
    <source>
        <strain evidence="17 18">EC05</strain>
    </source>
</reference>
<evidence type="ECO:0000256" key="11">
    <source>
        <dbReference type="ARBA" id="ARBA00023306"/>
    </source>
</evidence>
<dbReference type="FunFam" id="3.40.850.10:FF:000051">
    <property type="entry name" value="Kinesin-like protein bimC"/>
    <property type="match status" value="1"/>
</dbReference>
<name>A0A8H4VFS9_9HYPO</name>
<dbReference type="PROSITE" id="PS50067">
    <property type="entry name" value="KINESIN_MOTOR_2"/>
    <property type="match status" value="1"/>
</dbReference>
<evidence type="ECO:0000256" key="14">
    <source>
        <dbReference type="SAM" id="Coils"/>
    </source>
</evidence>
<evidence type="ECO:0000256" key="9">
    <source>
        <dbReference type="ARBA" id="ARBA00023175"/>
    </source>
</evidence>
<evidence type="ECO:0000313" key="18">
    <source>
        <dbReference type="Proteomes" id="UP000562929"/>
    </source>
</evidence>
<dbReference type="SUPFAM" id="SSF52540">
    <property type="entry name" value="P-loop containing nucleoside triphosphate hydrolases"/>
    <property type="match status" value="1"/>
</dbReference>
<keyword evidence="9 13" id="KW-0505">Motor protein</keyword>
<evidence type="ECO:0000256" key="4">
    <source>
        <dbReference type="ARBA" id="ARBA00022701"/>
    </source>
</evidence>
<feature type="coiled-coil region" evidence="14">
    <location>
        <begin position="1356"/>
        <end position="1387"/>
    </location>
</feature>
<feature type="domain" description="Kinesin motor" evidence="16">
    <location>
        <begin position="668"/>
        <end position="1000"/>
    </location>
</feature>
<proteinExistence type="inferred from homology"/>
<keyword evidence="2" id="KW-0963">Cytoplasm</keyword>
<dbReference type="GO" id="GO:0005524">
    <property type="term" value="F:ATP binding"/>
    <property type="evidence" value="ECO:0007669"/>
    <property type="project" value="UniProtKB-UniRule"/>
</dbReference>
<feature type="region of interest" description="Disordered" evidence="15">
    <location>
        <begin position="308"/>
        <end position="350"/>
    </location>
</feature>
<keyword evidence="5 13" id="KW-0547">Nucleotide-binding</keyword>
<dbReference type="GO" id="GO:0005634">
    <property type="term" value="C:nucleus"/>
    <property type="evidence" value="ECO:0007669"/>
    <property type="project" value="TreeGrafter"/>
</dbReference>
<dbReference type="Pfam" id="PF00225">
    <property type="entry name" value="Kinesin"/>
    <property type="match status" value="1"/>
</dbReference>
<keyword evidence="11" id="KW-0131">Cell cycle</keyword>
<comment type="subcellular location">
    <subcellularLocation>
        <location evidence="1">Cytoplasm</location>
        <location evidence="1">Cytoskeleton</location>
    </subcellularLocation>
</comment>
<evidence type="ECO:0000256" key="15">
    <source>
        <dbReference type="SAM" id="MobiDB-lite"/>
    </source>
</evidence>
<dbReference type="OrthoDB" id="3176171at2759"/>
<dbReference type="CDD" id="cd01364">
    <property type="entry name" value="KISc_BimC_Eg5"/>
    <property type="match status" value="1"/>
</dbReference>
<dbReference type="InterPro" id="IPR005373">
    <property type="entry name" value="PHAF1"/>
</dbReference>
<keyword evidence="4" id="KW-0493">Microtubule</keyword>
<evidence type="ECO:0000256" key="1">
    <source>
        <dbReference type="ARBA" id="ARBA00004245"/>
    </source>
</evidence>
<dbReference type="GO" id="GO:0072686">
    <property type="term" value="C:mitotic spindle"/>
    <property type="evidence" value="ECO:0007669"/>
    <property type="project" value="TreeGrafter"/>
</dbReference>
<keyword evidence="7 13" id="KW-0067">ATP-binding</keyword>
<dbReference type="Proteomes" id="UP000562929">
    <property type="component" value="Unassembled WGS sequence"/>
</dbReference>
<keyword evidence="8 14" id="KW-0175">Coiled coil</keyword>
<dbReference type="Pfam" id="PF03676">
    <property type="entry name" value="PHAF1"/>
    <property type="match status" value="2"/>
</dbReference>
<dbReference type="InterPro" id="IPR047241">
    <property type="entry name" value="KIF11-like_kin_motor_dom"/>
</dbReference>
<dbReference type="SMART" id="SM00129">
    <property type="entry name" value="KISc"/>
    <property type="match status" value="1"/>
</dbReference>
<evidence type="ECO:0000256" key="7">
    <source>
        <dbReference type="ARBA" id="ARBA00022840"/>
    </source>
</evidence>
<feature type="compositionally biased region" description="Pro residues" evidence="15">
    <location>
        <begin position="1655"/>
        <end position="1668"/>
    </location>
</feature>
<evidence type="ECO:0000256" key="8">
    <source>
        <dbReference type="ARBA" id="ARBA00023054"/>
    </source>
</evidence>
<evidence type="ECO:0000256" key="10">
    <source>
        <dbReference type="ARBA" id="ARBA00023212"/>
    </source>
</evidence>
<protein>
    <submittedName>
        <fullName evidence="17">Kinesin protein 2</fullName>
    </submittedName>
</protein>
<dbReference type="InterPro" id="IPR019821">
    <property type="entry name" value="Kinesin_motor_CS"/>
</dbReference>
<dbReference type="GO" id="GO:0000073">
    <property type="term" value="P:initial mitotic spindle pole body separation"/>
    <property type="evidence" value="ECO:0007669"/>
    <property type="project" value="UniProtKB-ARBA"/>
</dbReference>
<evidence type="ECO:0000313" key="17">
    <source>
        <dbReference type="EMBL" id="KAF4592378.1"/>
    </source>
</evidence>
<dbReference type="InterPro" id="IPR047149">
    <property type="entry name" value="KIF11-like"/>
</dbReference>
<feature type="region of interest" description="Disordered" evidence="15">
    <location>
        <begin position="577"/>
        <end position="663"/>
    </location>
</feature>
<dbReference type="GO" id="GO:0008017">
    <property type="term" value="F:microtubule binding"/>
    <property type="evidence" value="ECO:0007669"/>
    <property type="project" value="InterPro"/>
</dbReference>
<dbReference type="EMBL" id="JAACLJ010000002">
    <property type="protein sequence ID" value="KAF4592378.1"/>
    <property type="molecule type" value="Genomic_DNA"/>
</dbReference>
<evidence type="ECO:0000256" key="5">
    <source>
        <dbReference type="ARBA" id="ARBA00022741"/>
    </source>
</evidence>
<evidence type="ECO:0000259" key="16">
    <source>
        <dbReference type="PROSITE" id="PS50067"/>
    </source>
</evidence>
<keyword evidence="18" id="KW-1185">Reference proteome</keyword>
<organism evidence="17 18">
    <name type="scientific">Ophiocordyceps camponoti-floridani</name>
    <dbReference type="NCBI Taxonomy" id="2030778"/>
    <lineage>
        <taxon>Eukaryota</taxon>
        <taxon>Fungi</taxon>
        <taxon>Dikarya</taxon>
        <taxon>Ascomycota</taxon>
        <taxon>Pezizomycotina</taxon>
        <taxon>Sordariomycetes</taxon>
        <taxon>Hypocreomycetidae</taxon>
        <taxon>Hypocreales</taxon>
        <taxon>Ophiocordycipitaceae</taxon>
        <taxon>Ophiocordyceps</taxon>
    </lineage>
</organism>
<dbReference type="GO" id="GO:0008574">
    <property type="term" value="F:plus-end-directed microtubule motor activity"/>
    <property type="evidence" value="ECO:0007669"/>
    <property type="project" value="TreeGrafter"/>
</dbReference>
<dbReference type="PROSITE" id="PS00411">
    <property type="entry name" value="KINESIN_MOTOR_1"/>
    <property type="match status" value="1"/>
</dbReference>